<proteinExistence type="inferred from homology"/>
<protein>
    <recommendedName>
        <fullName evidence="3">Translocation and assembly module subunit TamA</fullName>
    </recommendedName>
    <alternativeName>
        <fullName evidence="9">Autotransporter assembly factor TamA</fullName>
    </alternativeName>
</protein>
<reference evidence="15 16" key="1">
    <citation type="submission" date="2020-08" db="EMBL/GenBank/DDBJ databases">
        <title>Genomic Encyclopedia of Type Strains, Phase III (KMG-III): the genomes of soil and plant-associated and newly described type strains.</title>
        <authorList>
            <person name="Whitman W."/>
        </authorList>
    </citation>
    <scope>NUCLEOTIDE SEQUENCE [LARGE SCALE GENOMIC DNA]</scope>
    <source>
        <strain evidence="15 16">CECT 4462</strain>
    </source>
</reference>
<evidence type="ECO:0000259" key="12">
    <source>
        <dbReference type="Pfam" id="PF01103"/>
    </source>
</evidence>
<dbReference type="Gene3D" id="3.10.20.310">
    <property type="entry name" value="membrane protein fhac"/>
    <property type="match status" value="3"/>
</dbReference>
<evidence type="ECO:0000256" key="11">
    <source>
        <dbReference type="SAM" id="SignalP"/>
    </source>
</evidence>
<dbReference type="Pfam" id="PF17243">
    <property type="entry name" value="POTRA_TamA_1"/>
    <property type="match status" value="1"/>
</dbReference>
<gene>
    <name evidence="15" type="ORF">FHR87_003289</name>
</gene>
<dbReference type="InterPro" id="IPR000184">
    <property type="entry name" value="Bac_surfAg_D15"/>
</dbReference>
<dbReference type="GO" id="GO:0009306">
    <property type="term" value="P:protein secretion"/>
    <property type="evidence" value="ECO:0007669"/>
    <property type="project" value="TreeGrafter"/>
</dbReference>
<name>A0A839TB71_AZOMA</name>
<evidence type="ECO:0000256" key="8">
    <source>
        <dbReference type="ARBA" id="ARBA00023237"/>
    </source>
</evidence>
<dbReference type="Pfam" id="PF01103">
    <property type="entry name" value="Omp85"/>
    <property type="match status" value="1"/>
</dbReference>
<evidence type="ECO:0000259" key="13">
    <source>
        <dbReference type="Pfam" id="PF07244"/>
    </source>
</evidence>
<evidence type="ECO:0000256" key="10">
    <source>
        <dbReference type="ARBA" id="ARBA00093548"/>
    </source>
</evidence>
<evidence type="ECO:0000256" key="6">
    <source>
        <dbReference type="ARBA" id="ARBA00022729"/>
    </source>
</evidence>
<dbReference type="AlphaFoldDB" id="A0A839TB71"/>
<evidence type="ECO:0000256" key="2">
    <source>
        <dbReference type="ARBA" id="ARBA00010248"/>
    </source>
</evidence>
<dbReference type="InterPro" id="IPR035243">
    <property type="entry name" value="TamA_POTRA_Dom_1"/>
</dbReference>
<keyword evidence="6 11" id="KW-0732">Signal</keyword>
<evidence type="ECO:0000313" key="15">
    <source>
        <dbReference type="EMBL" id="MBB3104863.1"/>
    </source>
</evidence>
<evidence type="ECO:0000313" key="16">
    <source>
        <dbReference type="Proteomes" id="UP000549250"/>
    </source>
</evidence>
<dbReference type="InterPro" id="IPR039910">
    <property type="entry name" value="D15-like"/>
</dbReference>
<keyword evidence="5" id="KW-0812">Transmembrane</keyword>
<keyword evidence="16" id="KW-1185">Reference proteome</keyword>
<accession>A0A839TB71</accession>
<feature type="chain" id="PRO_5032590748" description="Translocation and assembly module subunit TamA" evidence="11">
    <location>
        <begin position="25"/>
        <end position="575"/>
    </location>
</feature>
<dbReference type="Pfam" id="PF07244">
    <property type="entry name" value="POTRA"/>
    <property type="match status" value="1"/>
</dbReference>
<comment type="subcellular location">
    <subcellularLocation>
        <location evidence="1">Cell outer membrane</location>
    </subcellularLocation>
</comment>
<evidence type="ECO:0000256" key="3">
    <source>
        <dbReference type="ARBA" id="ARBA00015419"/>
    </source>
</evidence>
<feature type="domain" description="Bacterial surface antigen (D15)" evidence="12">
    <location>
        <begin position="349"/>
        <end position="572"/>
    </location>
</feature>
<dbReference type="FunFam" id="2.40.160.50:FF:000012">
    <property type="entry name" value="Outer membrane protein Omp85 family"/>
    <property type="match status" value="1"/>
</dbReference>
<organism evidence="15 16">
    <name type="scientific">Azomonas macrocytogenes</name>
    <name type="common">Azotobacter macrocytogenes</name>
    <dbReference type="NCBI Taxonomy" id="69962"/>
    <lineage>
        <taxon>Bacteria</taxon>
        <taxon>Pseudomonadati</taxon>
        <taxon>Pseudomonadota</taxon>
        <taxon>Gammaproteobacteria</taxon>
        <taxon>Pseudomonadales</taxon>
        <taxon>Pseudomonadaceae</taxon>
        <taxon>Azomonas</taxon>
    </lineage>
</organism>
<feature type="domain" description="TamA POTRA" evidence="14">
    <location>
        <begin position="28"/>
        <end position="99"/>
    </location>
</feature>
<comment type="caution">
    <text evidence="15">The sequence shown here is derived from an EMBL/GenBank/DDBJ whole genome shotgun (WGS) entry which is preliminary data.</text>
</comment>
<dbReference type="Proteomes" id="UP000549250">
    <property type="component" value="Unassembled WGS sequence"/>
</dbReference>
<dbReference type="PANTHER" id="PTHR12815">
    <property type="entry name" value="SORTING AND ASSEMBLY MACHINERY SAMM50 PROTEIN FAMILY MEMBER"/>
    <property type="match status" value="1"/>
</dbReference>
<evidence type="ECO:0000256" key="7">
    <source>
        <dbReference type="ARBA" id="ARBA00023136"/>
    </source>
</evidence>
<comment type="similarity">
    <text evidence="2">Belongs to the TamA family.</text>
</comment>
<evidence type="ECO:0000256" key="9">
    <source>
        <dbReference type="ARBA" id="ARBA00033063"/>
    </source>
</evidence>
<feature type="domain" description="POTRA" evidence="13">
    <location>
        <begin position="188"/>
        <end position="249"/>
    </location>
</feature>
<dbReference type="EMBL" id="JACHXI010000020">
    <property type="protein sequence ID" value="MBB3104863.1"/>
    <property type="molecule type" value="Genomic_DNA"/>
</dbReference>
<evidence type="ECO:0000259" key="14">
    <source>
        <dbReference type="Pfam" id="PF17243"/>
    </source>
</evidence>
<evidence type="ECO:0000256" key="4">
    <source>
        <dbReference type="ARBA" id="ARBA00022452"/>
    </source>
</evidence>
<comment type="subunit">
    <text evidence="10">Interacts with TamB to form the translocation and assembly module (TAM).</text>
</comment>
<dbReference type="GO" id="GO:0097347">
    <property type="term" value="C:TAM protein secretion complex"/>
    <property type="evidence" value="ECO:0007669"/>
    <property type="project" value="TreeGrafter"/>
</dbReference>
<keyword evidence="4" id="KW-1134">Transmembrane beta strand</keyword>
<sequence>MHIRTWQVFAWVGLLSLVPASAMAAELEVRIKPGNARLKENVTNHVGDLGNRDEEQLLRYSSIAHRQAEQALQALGYYQGRIQTEVRGGSTPRLIIRIDAGSPVRLRNVSVRIEGDATQLSDFKGIGDSLKPGAILDHGVYEETKQQILNLASRYGFFAGRFTRQRLVVDPAAGKADIELLYDSGPRYRLGEVAFNGDDPFDKDLLQRMVPFKRDTPYDSSLIVDLNQALQSSGYFDGVRVDANPAMAKDQRIPVAVQLTTKEPRTLGVGLGFSTDIGPRLSFDWERHWVNPEGHSYGAQMELSDPRQNIGFWYEIPLDPPLTNKLRYAGGYQYQEIAGTDSKSSLLTLGPEWHSQYENGWQRVLSLKWLNEDYHRGDDSGSSTFLMPGVAFNYMRSDNRINPSQGYRLEFKLSAAKDGVLSNADLLRSEMLFKGLTTLWKRHRFLGRIQLGGNLTDEYKSIPPSLRFFAGGDQSVRGYDYQDLSPTNSDNDRIGGRFMVAASAEYQYSLTDKWRIASFIDQGNAFNSLDAPALKTSVGMGVRWVSPVGPIRVDLAQPLDDGGGIHFHFSMGPEL</sequence>
<feature type="signal peptide" evidence="11">
    <location>
        <begin position="1"/>
        <end position="24"/>
    </location>
</feature>
<evidence type="ECO:0000256" key="5">
    <source>
        <dbReference type="ARBA" id="ARBA00022692"/>
    </source>
</evidence>
<keyword evidence="7" id="KW-0472">Membrane</keyword>
<dbReference type="InterPro" id="IPR010827">
    <property type="entry name" value="BamA/TamA_POTRA"/>
</dbReference>
<dbReference type="GO" id="GO:0009279">
    <property type="term" value="C:cell outer membrane"/>
    <property type="evidence" value="ECO:0007669"/>
    <property type="project" value="UniProtKB-SubCell"/>
</dbReference>
<dbReference type="Gene3D" id="2.40.160.50">
    <property type="entry name" value="membrane protein fhac: a member of the omp85/tpsb transporter family"/>
    <property type="match status" value="1"/>
</dbReference>
<dbReference type="PANTHER" id="PTHR12815:SF47">
    <property type="entry name" value="TRANSLOCATION AND ASSEMBLY MODULE SUBUNIT TAMA"/>
    <property type="match status" value="1"/>
</dbReference>
<evidence type="ECO:0000256" key="1">
    <source>
        <dbReference type="ARBA" id="ARBA00004442"/>
    </source>
</evidence>
<keyword evidence="8" id="KW-0998">Cell outer membrane</keyword>